<feature type="region of interest" description="Disordered" evidence="1">
    <location>
        <begin position="1"/>
        <end position="78"/>
    </location>
</feature>
<name>A0A8H6QGY8_9EURO</name>
<reference evidence="3" key="1">
    <citation type="submission" date="2020-06" db="EMBL/GenBank/DDBJ databases">
        <title>Draft genome sequences of strains closely related to Aspergillus parafelis and Aspergillus hiratsukae.</title>
        <authorList>
            <person name="Dos Santos R.A.C."/>
            <person name="Rivero-Menendez O."/>
            <person name="Steenwyk J.L."/>
            <person name="Mead M.E."/>
            <person name="Goldman G.H."/>
            <person name="Alastruey-Izquierdo A."/>
            <person name="Rokas A."/>
        </authorList>
    </citation>
    <scope>NUCLEOTIDE SEQUENCE</scope>
    <source>
        <strain evidence="2">CNM-CM5793</strain>
        <strain evidence="3">CNM-CM6106</strain>
    </source>
</reference>
<evidence type="ECO:0000313" key="3">
    <source>
        <dbReference type="EMBL" id="KAF7172479.1"/>
    </source>
</evidence>
<dbReference type="EMBL" id="JACBAF010001857">
    <property type="protein sequence ID" value="KAF7172479.1"/>
    <property type="molecule type" value="Genomic_DNA"/>
</dbReference>
<gene>
    <name evidence="2" type="ORF">CNMCM5793_004440</name>
    <name evidence="3" type="ORF">CNMCM6106_006669</name>
</gene>
<feature type="compositionally biased region" description="Basic and acidic residues" evidence="1">
    <location>
        <begin position="35"/>
        <end position="47"/>
    </location>
</feature>
<dbReference type="AlphaFoldDB" id="A0A8H6QGY8"/>
<organism evidence="3 5">
    <name type="scientific">Aspergillus hiratsukae</name>
    <dbReference type="NCBI Taxonomy" id="1194566"/>
    <lineage>
        <taxon>Eukaryota</taxon>
        <taxon>Fungi</taxon>
        <taxon>Dikarya</taxon>
        <taxon>Ascomycota</taxon>
        <taxon>Pezizomycotina</taxon>
        <taxon>Eurotiomycetes</taxon>
        <taxon>Eurotiomycetidae</taxon>
        <taxon>Eurotiales</taxon>
        <taxon>Aspergillaceae</taxon>
        <taxon>Aspergillus</taxon>
        <taxon>Aspergillus subgen. Fumigati</taxon>
    </lineage>
</organism>
<feature type="compositionally biased region" description="Polar residues" evidence="1">
    <location>
        <begin position="1"/>
        <end position="11"/>
    </location>
</feature>
<evidence type="ECO:0000313" key="2">
    <source>
        <dbReference type="EMBL" id="KAF7131326.1"/>
    </source>
</evidence>
<dbReference type="EMBL" id="JACBAD010001854">
    <property type="protein sequence ID" value="KAF7131326.1"/>
    <property type="molecule type" value="Genomic_DNA"/>
</dbReference>
<dbReference type="Proteomes" id="UP000662466">
    <property type="component" value="Unassembled WGS sequence"/>
</dbReference>
<evidence type="ECO:0000256" key="1">
    <source>
        <dbReference type="SAM" id="MobiDB-lite"/>
    </source>
</evidence>
<feature type="compositionally biased region" description="Basic and acidic residues" evidence="1">
    <location>
        <begin position="12"/>
        <end position="22"/>
    </location>
</feature>
<dbReference type="Proteomes" id="UP000630445">
    <property type="component" value="Unassembled WGS sequence"/>
</dbReference>
<sequence>MFSKPNKSPNQQHKDRSARDVAVDNFGGAAHRRQQHEQGGRPREDPHSNVPREGPVYGLVHKNGSDSEESGNSPEKRS</sequence>
<keyword evidence="4" id="KW-1185">Reference proteome</keyword>
<evidence type="ECO:0000313" key="5">
    <source>
        <dbReference type="Proteomes" id="UP000662466"/>
    </source>
</evidence>
<accession>A0A8H6QGY8</accession>
<proteinExistence type="predicted"/>
<evidence type="ECO:0000313" key="4">
    <source>
        <dbReference type="Proteomes" id="UP000630445"/>
    </source>
</evidence>
<protein>
    <submittedName>
        <fullName evidence="3">Uncharacterized protein</fullName>
    </submittedName>
</protein>
<comment type="caution">
    <text evidence="3">The sequence shown here is derived from an EMBL/GenBank/DDBJ whole genome shotgun (WGS) entry which is preliminary data.</text>
</comment>